<reference evidence="3 4" key="1">
    <citation type="submission" date="2019-03" db="EMBL/GenBank/DDBJ databases">
        <title>Biocontrol and xenobiotic degradation properties of endophytic Pseudomonas fluorescens strain BRZ63.</title>
        <authorList>
            <person name="Chlebek D.A."/>
            <person name="Pinski A."/>
            <person name="Zur J.P."/>
            <person name="Michalska J."/>
            <person name="Hupert-Kocurek K.T."/>
        </authorList>
    </citation>
    <scope>NUCLEOTIDE SEQUENCE [LARGE SCALE GENOMIC DNA]</scope>
    <source>
        <strain evidence="3 4">BRZ63</strain>
    </source>
</reference>
<comment type="caution">
    <text evidence="3">The sequence shown here is derived from an EMBL/GenBank/DDBJ whole genome shotgun (WGS) entry which is preliminary data.</text>
</comment>
<dbReference type="InterPro" id="IPR046673">
    <property type="entry name" value="ToxA_N"/>
</dbReference>
<evidence type="ECO:0000313" key="4">
    <source>
        <dbReference type="Proteomes" id="UP000297322"/>
    </source>
</evidence>
<dbReference type="RefSeq" id="WP_135196547.1">
    <property type="nucleotide sequence ID" value="NZ_SPVI01000008.1"/>
</dbReference>
<feature type="region of interest" description="Disordered" evidence="1">
    <location>
        <begin position="1253"/>
        <end position="1280"/>
    </location>
</feature>
<evidence type="ECO:0000259" key="2">
    <source>
        <dbReference type="Pfam" id="PF20178"/>
    </source>
</evidence>
<protein>
    <recommendedName>
        <fullName evidence="2">Dermonecrotic toxin N-terminal domain-containing protein</fullName>
    </recommendedName>
</protein>
<evidence type="ECO:0000256" key="1">
    <source>
        <dbReference type="SAM" id="MobiDB-lite"/>
    </source>
</evidence>
<name>A0A4Y9TDY3_PSEFL</name>
<proteinExistence type="predicted"/>
<feature type="domain" description="Dermonecrotic toxin N-terminal" evidence="2">
    <location>
        <begin position="388"/>
        <end position="619"/>
    </location>
</feature>
<dbReference type="EMBL" id="SPVI01000008">
    <property type="protein sequence ID" value="TFW42615.1"/>
    <property type="molecule type" value="Genomic_DNA"/>
</dbReference>
<gene>
    <name evidence="3" type="ORF">E4T65_15170</name>
</gene>
<evidence type="ECO:0000313" key="3">
    <source>
        <dbReference type="EMBL" id="TFW42615.1"/>
    </source>
</evidence>
<dbReference type="Pfam" id="PF20178">
    <property type="entry name" value="ToxA_N"/>
    <property type="match status" value="1"/>
</dbReference>
<sequence length="1557" mass="173542">MPSPSPSVANTVSAMFADRPSFESVVQNLLAKTIAEQYPDLNLNLDQVRLASPAPTAGWTHQPLMSRVLDYLATGAVLGMGEVDSRAPFLTEQPPTRLRTRAGAALDMQRIDTLIKELPWSVPIALQNALTDYWNNTDDPAHSRWRQISDLLAQTLQIATLKQPGLSDVERETLQQIIDCADYDQRQAQNGPTQTYVYALETRLDQQEALLSPDLLLVRTVQTRIIVLLCRPDGMIKSFASIDAFGQYWGAHIADQYRFDTLTWTRYEVQGNVFDQQAALILNQQLSNLQALRLPCTLGRATLQALFRELSDPARYFTDTPQADPLLANLGRTQLPAWLQNASPTQQQAYRQYSLGLAGSKILNKGQTFLSGISDIRRYTVGVLCKALEAEQQRALSGDEQPSLPASYDPDNVLLTFTKYAGYPGAPGIADARQMSLTELAITNLAGRPGGTLTLKHRDGLTLPSWLTADFITRTDGLIESVDIGQRYPDALKQQLLGDAPPVEARTRLFAEQLRYQLPLQALETHLKQEGGITATGARYVAALVQPGADARKVDDQAVAIRCLALLRKAEAVPDIVANMFIIEPLDNTQGPHLLYRPLYAEPLLEFATRQALLTAIAQPGALQTSVLTWLSDKARPIYDNGGFQEPHYVRFGQGDEFAPLETPAPAQLANDGASHELLQYLLNGQLMQYLYGSNARALVGQASHESVSTRSSRWSALMEAGGVVFNTLLLPLLRGPALLTAWLMTLTASFERDVPALNSADPVTRELAAADVVLNMAIVLGELAPTATAAAPLPTEVTEGALRLPAPRRLPEQWPQPKAAAITEGVVVMAGQFPGERRTALDMGFAGAHRRLSALQQARLLRLKVPRPAALPQPVVYGPRKGLYVIHKEWHVLIEQNLYRLRLLDDDSVVIVDPFDTTRQGPYVRADAQGRWSVDLNLRLRGGMPLKRVAAERERKAKRKLQLTDQYNDFVAQQVALQQALDVSQSVMEKSEQDPRFTALQRASQRRKFETALENQTRVFQQLLDTQDERVQHGIPLPADTLLVLMENTINNARKAVVIAEKDRAQLYADNRSFTTGGLQLQQIIRNQYARYLAFINELIGINERSIRNLELKDRQLAALYNLGEDGVKTYERLTADRPEDEISALGVTKLQLLSLRVLSIKEVELDLMEGLNAIIEPLNVQVRSHSELKLTELSPVELREALESLVEHYGQALDGLQGLREVNGEELETEHFNKMFTLVEKLYEDASQQLASEVKPDPKPRRRPPKRPKVRTGRASKKLIRTRSGGVVIGDLTPAATSQSVDLVEVRSEDDNQLIATYSRREAEIWDEVRVVRKPDPLPSRPINELRGKARKLFSQLDGHLSGAERYKKLCRHPQEIQELLSNEASRLDKLATELDTAIQAQPSASRLAADQGLVEQMREGVARLLRKGHELRIALSLELPPTNGNLQFLVDQNLVQVAALGERIAMTGARKDFIQEYAINDREGYPLWYAHFHYSTAQTPKADYSVAHLKTKEQRRQSYYALLEKAQSSQAVVDIHRGMLGKPLAERWFLPLAH</sequence>
<feature type="compositionally biased region" description="Basic residues" evidence="1">
    <location>
        <begin position="1262"/>
        <end position="1280"/>
    </location>
</feature>
<accession>A0A4Y9TDY3</accession>
<dbReference type="Proteomes" id="UP000297322">
    <property type="component" value="Unassembled WGS sequence"/>
</dbReference>
<organism evidence="3 4">
    <name type="scientific">Pseudomonas fluorescens</name>
    <dbReference type="NCBI Taxonomy" id="294"/>
    <lineage>
        <taxon>Bacteria</taxon>
        <taxon>Pseudomonadati</taxon>
        <taxon>Pseudomonadota</taxon>
        <taxon>Gammaproteobacteria</taxon>
        <taxon>Pseudomonadales</taxon>
        <taxon>Pseudomonadaceae</taxon>
        <taxon>Pseudomonas</taxon>
    </lineage>
</organism>